<dbReference type="PANTHER" id="PTHR43531:SF11">
    <property type="entry name" value="METHYL-ACCEPTING CHEMOTAXIS PROTEIN 3"/>
    <property type="match status" value="1"/>
</dbReference>
<evidence type="ECO:0000259" key="14">
    <source>
        <dbReference type="PROSITE" id="PS50885"/>
    </source>
</evidence>
<comment type="caution">
    <text evidence="15">The sequence shown here is derived from an EMBL/GenBank/DDBJ whole genome shotgun (WGS) entry which is preliminary data.</text>
</comment>
<dbReference type="GO" id="GO:0004888">
    <property type="term" value="F:transmembrane signaling receptor activity"/>
    <property type="evidence" value="ECO:0007669"/>
    <property type="project" value="InterPro"/>
</dbReference>
<keyword evidence="16" id="KW-1185">Reference proteome</keyword>
<evidence type="ECO:0000256" key="10">
    <source>
        <dbReference type="SAM" id="Coils"/>
    </source>
</evidence>
<keyword evidence="2" id="KW-1003">Cell membrane</keyword>
<dbReference type="SMART" id="SM00304">
    <property type="entry name" value="HAMP"/>
    <property type="match status" value="1"/>
</dbReference>
<dbReference type="PRINTS" id="PR00260">
    <property type="entry name" value="CHEMTRNSDUCR"/>
</dbReference>
<evidence type="ECO:0000256" key="11">
    <source>
        <dbReference type="SAM" id="MobiDB-lite"/>
    </source>
</evidence>
<evidence type="ECO:0000256" key="4">
    <source>
        <dbReference type="ARBA" id="ARBA00022692"/>
    </source>
</evidence>
<dbReference type="eggNOG" id="COG0840">
    <property type="taxonomic scope" value="Bacteria"/>
</dbReference>
<dbReference type="PANTHER" id="PTHR43531">
    <property type="entry name" value="PROTEIN ICFG"/>
    <property type="match status" value="1"/>
</dbReference>
<dbReference type="STRING" id="1121939.L861_06045"/>
<name>S2KJF7_LITA3</name>
<evidence type="ECO:0000256" key="7">
    <source>
        <dbReference type="ARBA" id="ARBA00023224"/>
    </source>
</evidence>
<dbReference type="PROSITE" id="PS50885">
    <property type="entry name" value="HAMP"/>
    <property type="match status" value="1"/>
</dbReference>
<feature type="coiled-coil region" evidence="10">
    <location>
        <begin position="585"/>
        <end position="623"/>
    </location>
</feature>
<evidence type="ECO:0000313" key="16">
    <source>
        <dbReference type="Proteomes" id="UP000014463"/>
    </source>
</evidence>
<keyword evidence="7 9" id="KW-0807">Transducer</keyword>
<evidence type="ECO:0000256" key="3">
    <source>
        <dbReference type="ARBA" id="ARBA00022500"/>
    </source>
</evidence>
<accession>S2KJF7</accession>
<dbReference type="InterPro" id="IPR051310">
    <property type="entry name" value="MCP_chemotaxis"/>
</dbReference>
<dbReference type="GO" id="GO:0006935">
    <property type="term" value="P:chemotaxis"/>
    <property type="evidence" value="ECO:0007669"/>
    <property type="project" value="UniProtKB-KW"/>
</dbReference>
<evidence type="ECO:0008006" key="17">
    <source>
        <dbReference type="Google" id="ProtNLM"/>
    </source>
</evidence>
<dbReference type="Gene3D" id="1.10.287.950">
    <property type="entry name" value="Methyl-accepting chemotaxis protein"/>
    <property type="match status" value="1"/>
</dbReference>
<dbReference type="Pfam" id="PF02743">
    <property type="entry name" value="dCache_1"/>
    <property type="match status" value="1"/>
</dbReference>
<proteinExistence type="inferred from homology"/>
<keyword evidence="4 12" id="KW-0812">Transmembrane</keyword>
<keyword evidence="3" id="KW-0145">Chemotaxis</keyword>
<dbReference type="Proteomes" id="UP000014463">
    <property type="component" value="Unassembled WGS sequence"/>
</dbReference>
<evidence type="ECO:0000256" key="1">
    <source>
        <dbReference type="ARBA" id="ARBA00004651"/>
    </source>
</evidence>
<dbReference type="Gene3D" id="3.30.450.20">
    <property type="entry name" value="PAS domain"/>
    <property type="match status" value="2"/>
</dbReference>
<feature type="region of interest" description="Disordered" evidence="11">
    <location>
        <begin position="640"/>
        <end position="672"/>
    </location>
</feature>
<dbReference type="InterPro" id="IPR033479">
    <property type="entry name" value="dCache_1"/>
</dbReference>
<evidence type="ECO:0000256" key="6">
    <source>
        <dbReference type="ARBA" id="ARBA00023136"/>
    </source>
</evidence>
<evidence type="ECO:0000256" key="9">
    <source>
        <dbReference type="PROSITE-ProRule" id="PRU00284"/>
    </source>
</evidence>
<dbReference type="SMART" id="SM00283">
    <property type="entry name" value="MA"/>
    <property type="match status" value="1"/>
</dbReference>
<dbReference type="FunFam" id="1.10.287.950:FF:000001">
    <property type="entry name" value="Methyl-accepting chemotaxis sensory transducer"/>
    <property type="match status" value="1"/>
</dbReference>
<organism evidence="15 16">
    <name type="scientific">Litchfieldella anticariensis (strain DSM 16096 / CECT 5854 / CIP 108499 / LMG 22089 / FP35)</name>
    <name type="common">Halomonas anticariensis</name>
    <dbReference type="NCBI Taxonomy" id="1121939"/>
    <lineage>
        <taxon>Bacteria</taxon>
        <taxon>Pseudomonadati</taxon>
        <taxon>Pseudomonadota</taxon>
        <taxon>Gammaproteobacteria</taxon>
        <taxon>Oceanospirillales</taxon>
        <taxon>Halomonadaceae</taxon>
        <taxon>Litchfieldella</taxon>
    </lineage>
</organism>
<dbReference type="GO" id="GO:0007165">
    <property type="term" value="P:signal transduction"/>
    <property type="evidence" value="ECO:0007669"/>
    <property type="project" value="UniProtKB-KW"/>
</dbReference>
<feature type="domain" description="HAMP" evidence="14">
    <location>
        <begin position="342"/>
        <end position="394"/>
    </location>
</feature>
<dbReference type="PROSITE" id="PS50111">
    <property type="entry name" value="CHEMOTAXIS_TRANSDUC_2"/>
    <property type="match status" value="1"/>
</dbReference>
<protein>
    <recommendedName>
        <fullName evidence="17">Methyl-accepting chemotaxis protein</fullName>
    </recommendedName>
</protein>
<keyword evidence="6 12" id="KW-0472">Membrane</keyword>
<comment type="similarity">
    <text evidence="8">Belongs to the methyl-accepting chemotaxis (MCP) protein family.</text>
</comment>
<dbReference type="Pfam" id="PF00015">
    <property type="entry name" value="MCPsignal"/>
    <property type="match status" value="1"/>
</dbReference>
<dbReference type="Pfam" id="PF00672">
    <property type="entry name" value="HAMP"/>
    <property type="match status" value="1"/>
</dbReference>
<feature type="transmembrane region" description="Helical" evidence="12">
    <location>
        <begin position="320"/>
        <end position="340"/>
    </location>
</feature>
<dbReference type="AlphaFoldDB" id="S2KJF7"/>
<dbReference type="CDD" id="cd12913">
    <property type="entry name" value="PDC1_MCP_like"/>
    <property type="match status" value="1"/>
</dbReference>
<evidence type="ECO:0000256" key="5">
    <source>
        <dbReference type="ARBA" id="ARBA00022989"/>
    </source>
</evidence>
<feature type="compositionally biased region" description="Low complexity" evidence="11">
    <location>
        <begin position="421"/>
        <end position="440"/>
    </location>
</feature>
<feature type="compositionally biased region" description="Polar residues" evidence="11">
    <location>
        <begin position="441"/>
        <end position="452"/>
    </location>
</feature>
<keyword evidence="10" id="KW-0175">Coiled coil</keyword>
<dbReference type="InterPro" id="IPR003660">
    <property type="entry name" value="HAMP_dom"/>
</dbReference>
<evidence type="ECO:0000256" key="12">
    <source>
        <dbReference type="SAM" id="Phobius"/>
    </source>
</evidence>
<evidence type="ECO:0000313" key="15">
    <source>
        <dbReference type="EMBL" id="EPC00498.1"/>
    </source>
</evidence>
<sequence>MLAFRSLGAKVGGLMAVLLVLGFGGAIGLLADRTARLHEQAMLEQVNETARAEAEQVSTALEKSMRTAQTLAGALTGLKLEGLTDRQAADAMLRQVLIDNPELVGVYTLWEPNAFDGHDADYVNAKAHDETGRYIPYWTNGSGAVEVEPLLSYEVPGDGDYYLLPKQTGKPVLTDPYFYPIAGEEVLLTSFVVPIMIDGQFLGMTGVDMPLSGVHEAISGIKPFDGAQASLISSGGFYVSTPDVALLGQSVSDTGTFDQVKARIVSGEVFHETAVDPETGREIYRTYTPVTVSGTDTPWTLEIAVPTDVVLASVVDIRNLATLIGIVAVIVLLGLLLWLLNRMVVKPLNRTAGVADRLAQGDLSQRLEVTSNDEVGRLQYALREMSVKLADVIGGVASTARNVASGSQEMAAASGQLSQGATEQAASAEEASSSMEQMTANIKQSADNAAQTESIARDVANDAETSGRAVTEAVGAMETIAEKILIVQEIARQTDLLALNAAVEAARAGEHGRGFAVVAAEVRKLAERSQAAAQEISGLSGDTVKAAQSAGDMLTKLVPDIKKSAELIAEISVASREQTAGAGQVNTAIQQLDKVTQQNSSAAEEMSATAGELSTQAEQLQAAIAYFRLDEEARYVALPAGGEQKRTRGGSDLDMSETDDALDVEFERGEHV</sequence>
<dbReference type="CDD" id="cd06225">
    <property type="entry name" value="HAMP"/>
    <property type="match status" value="1"/>
</dbReference>
<dbReference type="EMBL" id="ASTJ01000040">
    <property type="protein sequence ID" value="EPC00498.1"/>
    <property type="molecule type" value="Genomic_DNA"/>
</dbReference>
<feature type="compositionally biased region" description="Acidic residues" evidence="11">
    <location>
        <begin position="654"/>
        <end position="664"/>
    </location>
</feature>
<feature type="transmembrane region" description="Helical" evidence="12">
    <location>
        <begin position="12"/>
        <end position="31"/>
    </location>
</feature>
<dbReference type="InterPro" id="IPR004089">
    <property type="entry name" value="MCPsignal_dom"/>
</dbReference>
<evidence type="ECO:0000256" key="8">
    <source>
        <dbReference type="ARBA" id="ARBA00029447"/>
    </source>
</evidence>
<reference evidence="15 16" key="1">
    <citation type="journal article" date="2013" name="Genome Announc.">
        <title>Draft genome sequence of the moderately halophilic gammaproteobacterium Halomonas anticariensis FP35.</title>
        <authorList>
            <person name="Tahrioui A."/>
            <person name="Quesada E."/>
            <person name="Llamas I."/>
        </authorList>
    </citation>
    <scope>NUCLEOTIDE SEQUENCE [LARGE SCALE GENOMIC DNA]</scope>
    <source>
        <strain evidence="16">DSM 16096 / CECT 5854 / LMG 22089 / FP35</strain>
    </source>
</reference>
<comment type="subcellular location">
    <subcellularLocation>
        <location evidence="1">Cell membrane</location>
        <topology evidence="1">Multi-pass membrane protein</topology>
    </subcellularLocation>
</comment>
<feature type="region of interest" description="Disordered" evidence="11">
    <location>
        <begin position="414"/>
        <end position="452"/>
    </location>
</feature>
<evidence type="ECO:0000259" key="13">
    <source>
        <dbReference type="PROSITE" id="PS50111"/>
    </source>
</evidence>
<gene>
    <name evidence="15" type="ORF">L861_06045</name>
</gene>
<feature type="domain" description="Methyl-accepting transducer" evidence="13">
    <location>
        <begin position="399"/>
        <end position="614"/>
    </location>
</feature>
<keyword evidence="5 12" id="KW-1133">Transmembrane helix</keyword>
<evidence type="ECO:0000256" key="2">
    <source>
        <dbReference type="ARBA" id="ARBA00022475"/>
    </source>
</evidence>
<dbReference type="InterPro" id="IPR004090">
    <property type="entry name" value="Chemotax_Me-accpt_rcpt"/>
</dbReference>
<dbReference type="PATRIC" id="fig|1121939.11.peg.3978"/>
<dbReference type="GO" id="GO:0005886">
    <property type="term" value="C:plasma membrane"/>
    <property type="evidence" value="ECO:0007669"/>
    <property type="project" value="UniProtKB-SubCell"/>
</dbReference>
<dbReference type="SUPFAM" id="SSF58104">
    <property type="entry name" value="Methyl-accepting chemotaxis protein (MCP) signaling domain"/>
    <property type="match status" value="1"/>
</dbReference>